<organism evidence="1 2">
    <name type="scientific">Clunio marinus</name>
    <dbReference type="NCBI Taxonomy" id="568069"/>
    <lineage>
        <taxon>Eukaryota</taxon>
        <taxon>Metazoa</taxon>
        <taxon>Ecdysozoa</taxon>
        <taxon>Arthropoda</taxon>
        <taxon>Hexapoda</taxon>
        <taxon>Insecta</taxon>
        <taxon>Pterygota</taxon>
        <taxon>Neoptera</taxon>
        <taxon>Endopterygota</taxon>
        <taxon>Diptera</taxon>
        <taxon>Nematocera</taxon>
        <taxon>Chironomoidea</taxon>
        <taxon>Chironomidae</taxon>
        <taxon>Clunio</taxon>
    </lineage>
</organism>
<evidence type="ECO:0000313" key="2">
    <source>
        <dbReference type="Proteomes" id="UP000183832"/>
    </source>
</evidence>
<name>A0A1J1IHA5_9DIPT</name>
<evidence type="ECO:0000313" key="1">
    <source>
        <dbReference type="EMBL" id="CRK98924.1"/>
    </source>
</evidence>
<reference evidence="1 2" key="1">
    <citation type="submission" date="2015-04" db="EMBL/GenBank/DDBJ databases">
        <authorList>
            <person name="Syromyatnikov M.Y."/>
            <person name="Popov V.N."/>
        </authorList>
    </citation>
    <scope>NUCLEOTIDE SEQUENCE [LARGE SCALE GENOMIC DNA]</scope>
</reference>
<gene>
    <name evidence="1" type="ORF">CLUMA_CG012299</name>
</gene>
<dbReference type="Proteomes" id="UP000183832">
    <property type="component" value="Unassembled WGS sequence"/>
</dbReference>
<keyword evidence="2" id="KW-1185">Reference proteome</keyword>
<proteinExistence type="predicted"/>
<sequence length="76" mass="9190">MASLLASKFLRLFISVRLENICFVSFAKFSFFWLTELKEITINQKREEKHFVVQNFIFRKQTKAKSFLRMVNFSEM</sequence>
<accession>A0A1J1IHA5</accession>
<protein>
    <submittedName>
        <fullName evidence="1">CLUMA_CG012299, isoform A</fullName>
    </submittedName>
</protein>
<dbReference type="EMBL" id="CVRI01000048">
    <property type="protein sequence ID" value="CRK98924.1"/>
    <property type="molecule type" value="Genomic_DNA"/>
</dbReference>
<dbReference type="AlphaFoldDB" id="A0A1J1IHA5"/>